<dbReference type="PANTHER" id="PTHR11439">
    <property type="entry name" value="GAG-POL-RELATED RETROTRANSPOSON"/>
    <property type="match status" value="1"/>
</dbReference>
<dbReference type="Proteomes" id="UP001151760">
    <property type="component" value="Unassembled WGS sequence"/>
</dbReference>
<accession>A0ABQ5HWA6</accession>
<feature type="region of interest" description="Disordered" evidence="1">
    <location>
        <begin position="26"/>
        <end position="68"/>
    </location>
</feature>
<dbReference type="InterPro" id="IPR013103">
    <property type="entry name" value="RVT_2"/>
</dbReference>
<sequence length="394" mass="44602">MSDKHSVPELNNLDFFNLDYSIDHLDIPNDDERNDPRPIRYGSPPPHSGSTSEPLHGDKARHSQGSDVVASEDCEVANHEDNINISEVERYKTRLVAKGFNQRKGIDFDETFSHAVKIVTVRCLINLAVQNGWTLYQMDVNNAFLYGDLNETVYISLHPGYFPKEETRVCKLNKSLYGLKHAPRQWNVKLTSALIECGFVQSKSDYSLFTKKFGDVFIALLVYVDDIIITGNNLSEINKLKQFLNSKFMIKDLGKLKYFLGIEVLETPTSVCLNQRKYCLELIDEFGLLASKPSYIPMQPNISLSSESKDDDPLLENVTDYQKLIGKLIYLTTTRPDIAYIVSCLSQFMHNPLKSHLKTALKVIRYLKGCPCKGINVVKTSTPGTILRTYADAD</sequence>
<proteinExistence type="predicted"/>
<dbReference type="EMBL" id="BQNB010020081">
    <property type="protein sequence ID" value="GJT92140.1"/>
    <property type="molecule type" value="Genomic_DNA"/>
</dbReference>
<dbReference type="PANTHER" id="PTHR11439:SF489">
    <property type="entry name" value="RNA-DIRECTED DNA POLYMERASE"/>
    <property type="match status" value="1"/>
</dbReference>
<feature type="compositionally biased region" description="Basic and acidic residues" evidence="1">
    <location>
        <begin position="26"/>
        <end position="38"/>
    </location>
</feature>
<feature type="domain" description="Reverse transcriptase Ty1/copia-type" evidence="2">
    <location>
        <begin position="82"/>
        <end position="299"/>
    </location>
</feature>
<dbReference type="SUPFAM" id="SSF56672">
    <property type="entry name" value="DNA/RNA polymerases"/>
    <property type="match status" value="1"/>
</dbReference>
<protein>
    <submittedName>
        <fullName evidence="3">Ribonuclease H-like domain-containing protein</fullName>
    </submittedName>
</protein>
<evidence type="ECO:0000313" key="4">
    <source>
        <dbReference type="Proteomes" id="UP001151760"/>
    </source>
</evidence>
<evidence type="ECO:0000259" key="2">
    <source>
        <dbReference type="Pfam" id="PF07727"/>
    </source>
</evidence>
<dbReference type="Pfam" id="PF07727">
    <property type="entry name" value="RVT_2"/>
    <property type="match status" value="1"/>
</dbReference>
<reference evidence="3" key="2">
    <citation type="submission" date="2022-01" db="EMBL/GenBank/DDBJ databases">
        <authorList>
            <person name="Yamashiro T."/>
            <person name="Shiraishi A."/>
            <person name="Satake H."/>
            <person name="Nakayama K."/>
        </authorList>
    </citation>
    <scope>NUCLEOTIDE SEQUENCE</scope>
</reference>
<comment type="caution">
    <text evidence="3">The sequence shown here is derived from an EMBL/GenBank/DDBJ whole genome shotgun (WGS) entry which is preliminary data.</text>
</comment>
<name>A0ABQ5HWA6_9ASTR</name>
<keyword evidence="4" id="KW-1185">Reference proteome</keyword>
<evidence type="ECO:0000313" key="3">
    <source>
        <dbReference type="EMBL" id="GJT92140.1"/>
    </source>
</evidence>
<gene>
    <name evidence="3" type="ORF">Tco_1080985</name>
</gene>
<evidence type="ECO:0000256" key="1">
    <source>
        <dbReference type="SAM" id="MobiDB-lite"/>
    </source>
</evidence>
<reference evidence="3" key="1">
    <citation type="journal article" date="2022" name="Int. J. Mol. Sci.">
        <title>Draft Genome of Tanacetum Coccineum: Genomic Comparison of Closely Related Tanacetum-Family Plants.</title>
        <authorList>
            <person name="Yamashiro T."/>
            <person name="Shiraishi A."/>
            <person name="Nakayama K."/>
            <person name="Satake H."/>
        </authorList>
    </citation>
    <scope>NUCLEOTIDE SEQUENCE</scope>
</reference>
<organism evidence="3 4">
    <name type="scientific">Tanacetum coccineum</name>
    <dbReference type="NCBI Taxonomy" id="301880"/>
    <lineage>
        <taxon>Eukaryota</taxon>
        <taxon>Viridiplantae</taxon>
        <taxon>Streptophyta</taxon>
        <taxon>Embryophyta</taxon>
        <taxon>Tracheophyta</taxon>
        <taxon>Spermatophyta</taxon>
        <taxon>Magnoliopsida</taxon>
        <taxon>eudicotyledons</taxon>
        <taxon>Gunneridae</taxon>
        <taxon>Pentapetalae</taxon>
        <taxon>asterids</taxon>
        <taxon>campanulids</taxon>
        <taxon>Asterales</taxon>
        <taxon>Asteraceae</taxon>
        <taxon>Asteroideae</taxon>
        <taxon>Anthemideae</taxon>
        <taxon>Anthemidinae</taxon>
        <taxon>Tanacetum</taxon>
    </lineage>
</organism>
<dbReference type="InterPro" id="IPR043502">
    <property type="entry name" value="DNA/RNA_pol_sf"/>
</dbReference>